<dbReference type="Pfam" id="PF01965">
    <property type="entry name" value="DJ-1_PfpI"/>
    <property type="match status" value="1"/>
</dbReference>
<dbReference type="InterPro" id="IPR002818">
    <property type="entry name" value="DJ-1/PfpI"/>
</dbReference>
<comment type="caution">
    <text evidence="2">The sequence shown here is derived from an EMBL/GenBank/DDBJ whole genome shotgun (WGS) entry which is preliminary data.</text>
</comment>
<dbReference type="Proteomes" id="UP000656077">
    <property type="component" value="Unassembled WGS sequence"/>
</dbReference>
<evidence type="ECO:0000259" key="1">
    <source>
        <dbReference type="Pfam" id="PF01965"/>
    </source>
</evidence>
<gene>
    <name evidence="2" type="ORF">GKZ28_15135</name>
</gene>
<dbReference type="SUPFAM" id="SSF52317">
    <property type="entry name" value="Class I glutamine amidotransferase-like"/>
    <property type="match status" value="1"/>
</dbReference>
<accession>A0A964RP57</accession>
<dbReference type="PANTHER" id="PTHR48094">
    <property type="entry name" value="PROTEIN/NUCLEIC ACID DEGLYCASE DJ-1-RELATED"/>
    <property type="match status" value="1"/>
</dbReference>
<dbReference type="GO" id="GO:0005737">
    <property type="term" value="C:cytoplasm"/>
    <property type="evidence" value="ECO:0007669"/>
    <property type="project" value="TreeGrafter"/>
</dbReference>
<proteinExistence type="predicted"/>
<dbReference type="RefSeq" id="WP_160359833.1">
    <property type="nucleotide sequence ID" value="NZ_WSRQ01000024.1"/>
</dbReference>
<feature type="domain" description="DJ-1/PfpI" evidence="1">
    <location>
        <begin position="2"/>
        <end position="175"/>
    </location>
</feature>
<dbReference type="EMBL" id="WSRQ01000024">
    <property type="protein sequence ID" value="MVX65023.1"/>
    <property type="molecule type" value="Genomic_DNA"/>
</dbReference>
<organism evidence="2 3">
    <name type="scientific">Clostridium chromiireducens</name>
    <dbReference type="NCBI Taxonomy" id="225345"/>
    <lineage>
        <taxon>Bacteria</taxon>
        <taxon>Bacillati</taxon>
        <taxon>Bacillota</taxon>
        <taxon>Clostridia</taxon>
        <taxon>Eubacteriales</taxon>
        <taxon>Clostridiaceae</taxon>
        <taxon>Clostridium</taxon>
    </lineage>
</organism>
<evidence type="ECO:0000313" key="2">
    <source>
        <dbReference type="EMBL" id="MVX65023.1"/>
    </source>
</evidence>
<dbReference type="Gene3D" id="3.40.50.880">
    <property type="match status" value="1"/>
</dbReference>
<evidence type="ECO:0000313" key="3">
    <source>
        <dbReference type="Proteomes" id="UP000656077"/>
    </source>
</evidence>
<name>A0A964RP57_9CLOT</name>
<dbReference type="CDD" id="cd03135">
    <property type="entry name" value="GATase1_DJ-1"/>
    <property type="match status" value="1"/>
</dbReference>
<reference evidence="2" key="1">
    <citation type="submission" date="2019-12" db="EMBL/GenBank/DDBJ databases">
        <title>Microbes associate with the intestines of laboratory mice.</title>
        <authorList>
            <person name="Navarre W."/>
            <person name="Wong E."/>
        </authorList>
    </citation>
    <scope>NUCLEOTIDE SEQUENCE</scope>
    <source>
        <strain evidence="2">NM79_F5</strain>
    </source>
</reference>
<sequence>MKKVLLLLANGFEAVEASVFTDVIGWNKSDGDGTTELITAGIRENLKCTFNFTVIPEMKISEININEFDALAIPGGFEEAGFYEDAYSEDFLNIIREFDRAGKIIASICVGALPIGKSGVLVGRNATTYNFGIRQKQLSEFGVNVLGTEPIVIDNNIITSYNPSTAFDVAFKLLEMLTSKVNCQNVKRLMGFYQDISL</sequence>
<dbReference type="InterPro" id="IPR029062">
    <property type="entry name" value="Class_I_gatase-like"/>
</dbReference>
<dbReference type="PANTHER" id="PTHR48094:SF5">
    <property type="entry name" value="PROTEIN DJ-1 HOMOLOG"/>
    <property type="match status" value="1"/>
</dbReference>
<dbReference type="AlphaFoldDB" id="A0A964RP57"/>
<protein>
    <submittedName>
        <fullName evidence="2">DJ-1 family protein</fullName>
    </submittedName>
</protein>
<dbReference type="InterPro" id="IPR050325">
    <property type="entry name" value="Prot/Nucl_acid_deglycase"/>
</dbReference>